<accession>A0A2I6S852</accession>
<dbReference type="Proteomes" id="UP000242205">
    <property type="component" value="Chromosome"/>
</dbReference>
<evidence type="ECO:0008006" key="3">
    <source>
        <dbReference type="Google" id="ProtNLM"/>
    </source>
</evidence>
<name>A0A2I6S852_9RHOO</name>
<dbReference type="OrthoDB" id="3598762at2"/>
<evidence type="ECO:0000313" key="1">
    <source>
        <dbReference type="EMBL" id="AUN95435.1"/>
    </source>
</evidence>
<dbReference type="RefSeq" id="WP_102247484.1">
    <property type="nucleotide sequence ID" value="NZ_CP025682.1"/>
</dbReference>
<sequence>MDNLGATFDGGAVSAIAGMAALAFEIKRTNGGTPFVTLPEGYRVHDLENLLPKPVRKRGHFVLRDASSFIAYFKLHQLGSTIYGTVEPPRFVAVIDDHRKDEPGWRDHTAEYACPLSVEWKTWRDASGKGKSQADFAQFIEDNLPDITKPEAAHMLEVSRSLEAKKKVDFASAVRLSNGEVQFTYNEELQGTTAKGQFNVPEEFEIAIPVFEGGPRYAITCRLRYRIAEGKGLVMWHELVRAHKVLEHAVMEVWHEIADQTGQTIFHGTPDTNTRA</sequence>
<reference evidence="1 2" key="1">
    <citation type="submission" date="2018-01" db="EMBL/GenBank/DDBJ databases">
        <authorList>
            <person name="Fu G.-Y."/>
        </authorList>
    </citation>
    <scope>NUCLEOTIDE SEQUENCE [LARGE SCALE GENOMIC DNA]</scope>
    <source>
        <strain evidence="1 2">SY39</strain>
    </source>
</reference>
<gene>
    <name evidence="1" type="ORF">C0099_11150</name>
</gene>
<dbReference type="EMBL" id="CP025682">
    <property type="protein sequence ID" value="AUN95435.1"/>
    <property type="molecule type" value="Genomic_DNA"/>
</dbReference>
<protein>
    <recommendedName>
        <fullName evidence="3">DUF2303 domain-containing protein</fullName>
    </recommendedName>
</protein>
<dbReference type="AlphaFoldDB" id="A0A2I6S852"/>
<keyword evidence="2" id="KW-1185">Reference proteome</keyword>
<dbReference type="KEGG" id="atw:C0099_11150"/>
<dbReference type="InterPro" id="IPR019276">
    <property type="entry name" value="DUF2303"/>
</dbReference>
<proteinExistence type="predicted"/>
<organism evidence="1 2">
    <name type="scientific">Pseudazoarcus pumilus</name>
    <dbReference type="NCBI Taxonomy" id="2067960"/>
    <lineage>
        <taxon>Bacteria</taxon>
        <taxon>Pseudomonadati</taxon>
        <taxon>Pseudomonadota</taxon>
        <taxon>Betaproteobacteria</taxon>
        <taxon>Rhodocyclales</taxon>
        <taxon>Zoogloeaceae</taxon>
        <taxon>Pseudazoarcus</taxon>
    </lineage>
</organism>
<dbReference type="Pfam" id="PF10065">
    <property type="entry name" value="DUF2303"/>
    <property type="match status" value="1"/>
</dbReference>
<evidence type="ECO:0000313" key="2">
    <source>
        <dbReference type="Proteomes" id="UP000242205"/>
    </source>
</evidence>